<dbReference type="AlphaFoldDB" id="A0A8J7PC37"/>
<dbReference type="InterPro" id="IPR005883">
    <property type="entry name" value="PilM"/>
</dbReference>
<dbReference type="InterPro" id="IPR050696">
    <property type="entry name" value="FtsA/MreB"/>
</dbReference>
<dbReference type="Pfam" id="PF11104">
    <property type="entry name" value="PilM_2"/>
    <property type="match status" value="1"/>
</dbReference>
<dbReference type="PANTHER" id="PTHR32432:SF3">
    <property type="entry name" value="ETHANOLAMINE UTILIZATION PROTEIN EUTJ"/>
    <property type="match status" value="1"/>
</dbReference>
<organism evidence="2 3">
    <name type="scientific">Candidatus Obscuribacter phosphatis</name>
    <dbReference type="NCBI Taxonomy" id="1906157"/>
    <lineage>
        <taxon>Bacteria</taxon>
        <taxon>Bacillati</taxon>
        <taxon>Candidatus Melainabacteria</taxon>
        <taxon>Candidatus Obscuribacterales</taxon>
        <taxon>Candidatus Obscuribacteraceae</taxon>
        <taxon>Candidatus Obscuribacter</taxon>
    </lineage>
</organism>
<evidence type="ECO:0000313" key="3">
    <source>
        <dbReference type="Proteomes" id="UP000664277"/>
    </source>
</evidence>
<protein>
    <submittedName>
        <fullName evidence="2">Type IV pilus assembly protein PilM</fullName>
    </submittedName>
</protein>
<dbReference type="InterPro" id="IPR043129">
    <property type="entry name" value="ATPase_NBD"/>
</dbReference>
<reference evidence="2" key="1">
    <citation type="submission" date="2021-02" db="EMBL/GenBank/DDBJ databases">
        <title>Genome-Resolved Metagenomics of a Microbial Community Performing Photosynthetic Biological Nutrient Removal.</title>
        <authorList>
            <person name="Mcdaniel E.A."/>
        </authorList>
    </citation>
    <scope>NUCLEOTIDE SEQUENCE</scope>
    <source>
        <strain evidence="2">UWPOB_OBS1</strain>
    </source>
</reference>
<dbReference type="Gene3D" id="3.30.1490.300">
    <property type="match status" value="1"/>
</dbReference>
<dbReference type="InterPro" id="IPR007813">
    <property type="entry name" value="PilN"/>
</dbReference>
<gene>
    <name evidence="2" type="primary">pilM</name>
    <name evidence="2" type="ORF">J0M35_02465</name>
</gene>
<dbReference type="SUPFAM" id="SSF53067">
    <property type="entry name" value="Actin-like ATPase domain"/>
    <property type="match status" value="1"/>
</dbReference>
<name>A0A8J7PC37_9BACT</name>
<dbReference type="Gene3D" id="3.30.420.40">
    <property type="match status" value="2"/>
</dbReference>
<dbReference type="Pfam" id="PF05137">
    <property type="entry name" value="PilN"/>
    <property type="match status" value="1"/>
</dbReference>
<accession>A0A8J7PC37</accession>
<dbReference type="PANTHER" id="PTHR32432">
    <property type="entry name" value="CELL DIVISION PROTEIN FTSA-RELATED"/>
    <property type="match status" value="1"/>
</dbReference>
<evidence type="ECO:0000313" key="2">
    <source>
        <dbReference type="EMBL" id="MBN8659198.1"/>
    </source>
</evidence>
<dbReference type="Proteomes" id="UP000664277">
    <property type="component" value="Unassembled WGS sequence"/>
</dbReference>
<dbReference type="CDD" id="cd24049">
    <property type="entry name" value="ASKHA_NBD_PilM"/>
    <property type="match status" value="1"/>
</dbReference>
<dbReference type="NCBIfam" id="TIGR01175">
    <property type="entry name" value="pilM"/>
    <property type="match status" value="1"/>
</dbReference>
<dbReference type="EMBL" id="JAFLCK010000002">
    <property type="protein sequence ID" value="MBN8659198.1"/>
    <property type="molecule type" value="Genomic_DNA"/>
</dbReference>
<evidence type="ECO:0000256" key="1">
    <source>
        <dbReference type="SAM" id="MobiDB-lite"/>
    </source>
</evidence>
<sequence>MFSFGRKKGTVLGLDINSDSTTLIHLEKTKAGIEVAHFACQPTPPNCVRDGLVTDPFAMGALVADLIKESGVPTGGQSPILNVCVPAQAVVIRLMPVPVGMPPEELADVVTQEATNHVPFPIAEANLDWFQMNATERTDPDGVRRVDVILAAIQHSIVESYWRMADAAGVKLGKVEVSSLSVIRGLALAGYLGSSGHISMVVNIRQDATDINIVRSAMPLFGRSIILGVEALTEAVARSLDISFDQAMELLPEIPVFNITPTDTRMGQAGQVARAVFSDIGDEVLRSLDFYRSQVGDVKIDHILLSGPGCMLPNMHEFFASKLRAKTVLADPLRDMIVDERQITERMRPILAALIGSSIESTWNPSITVDMDLNKEGRIPLGLDQNRTQNIFEEVETVKAPRWFKPGLVAAIFSTVVVFGSYLYLTLLDLPLTQSAIEKSTSAIATSKTDLTRLKKEKEENAVLLKRKALLDRLVGGIKHYSNYMDVVRENTPRGIQLTELNIGDEELKVDGAAVDFSAVGNLSVSLGTSPAISESNIEYASRPEKQPGIVAFSLKAKLTKTKPASEQSKPPAPPINTALINSEVTRNE</sequence>
<feature type="region of interest" description="Disordered" evidence="1">
    <location>
        <begin position="561"/>
        <end position="589"/>
    </location>
</feature>
<feature type="compositionally biased region" description="Polar residues" evidence="1">
    <location>
        <begin position="579"/>
        <end position="589"/>
    </location>
</feature>
<comment type="caution">
    <text evidence="2">The sequence shown here is derived from an EMBL/GenBank/DDBJ whole genome shotgun (WGS) entry which is preliminary data.</text>
</comment>
<proteinExistence type="predicted"/>